<sequence>METKTLCRSTDVLVPKRFAPSTMPTLAAFNAPAQGSSVPGYLAVEIVRERIAGVDASFFATDVAPSAAGRSPI</sequence>
<evidence type="ECO:0000313" key="1">
    <source>
        <dbReference type="EMBL" id="REF31938.1"/>
    </source>
</evidence>
<evidence type="ECO:0000313" key="2">
    <source>
        <dbReference type="Proteomes" id="UP000256253"/>
    </source>
</evidence>
<reference evidence="1 2" key="1">
    <citation type="submission" date="2018-08" db="EMBL/GenBank/DDBJ databases">
        <title>Sequencing the genomes of 1000 actinobacteria strains.</title>
        <authorList>
            <person name="Klenk H.-P."/>
        </authorList>
    </citation>
    <scope>NUCLEOTIDE SEQUENCE [LARGE SCALE GENOMIC DNA]</scope>
    <source>
        <strain evidence="1 2">DSM 22967</strain>
    </source>
</reference>
<name>A0A3D9UR63_9MICO</name>
<accession>A0A3D9UR63</accession>
<keyword evidence="2" id="KW-1185">Reference proteome</keyword>
<proteinExistence type="predicted"/>
<protein>
    <submittedName>
        <fullName evidence="1">Uncharacterized protein</fullName>
    </submittedName>
</protein>
<dbReference type="AlphaFoldDB" id="A0A3D9UR63"/>
<dbReference type="EMBL" id="QTUA01000001">
    <property type="protein sequence ID" value="REF31938.1"/>
    <property type="molecule type" value="Genomic_DNA"/>
</dbReference>
<dbReference type="Proteomes" id="UP000256253">
    <property type="component" value="Unassembled WGS sequence"/>
</dbReference>
<dbReference type="RefSeq" id="WP_115923708.1">
    <property type="nucleotide sequence ID" value="NZ_QTUA01000001.1"/>
</dbReference>
<comment type="caution">
    <text evidence="1">The sequence shown here is derived from an EMBL/GenBank/DDBJ whole genome shotgun (WGS) entry which is preliminary data.</text>
</comment>
<gene>
    <name evidence="1" type="ORF">DFJ65_3029</name>
</gene>
<organism evidence="1 2">
    <name type="scientific">Calidifontibacter indicus</name>
    <dbReference type="NCBI Taxonomy" id="419650"/>
    <lineage>
        <taxon>Bacteria</taxon>
        <taxon>Bacillati</taxon>
        <taxon>Actinomycetota</taxon>
        <taxon>Actinomycetes</taxon>
        <taxon>Micrococcales</taxon>
        <taxon>Dermacoccaceae</taxon>
        <taxon>Calidifontibacter</taxon>
    </lineage>
</organism>